<name>A0A222VRJ2_9PSEU</name>
<gene>
    <name evidence="1" type="ORF">SAMN05421630_11066</name>
</gene>
<dbReference type="AlphaFoldDB" id="A0A222VRJ2"/>
<dbReference type="EMBL" id="FMZE01000010">
    <property type="protein sequence ID" value="SDD58371.1"/>
    <property type="molecule type" value="Genomic_DNA"/>
</dbReference>
<dbReference type="PANTHER" id="PTHR42305:SF1">
    <property type="entry name" value="MEMBRANE PROTEIN RV1733C-RELATED"/>
    <property type="match status" value="1"/>
</dbReference>
<organism evidence="1 2">
    <name type="scientific">Prauserella marina</name>
    <dbReference type="NCBI Taxonomy" id="530584"/>
    <lineage>
        <taxon>Bacteria</taxon>
        <taxon>Bacillati</taxon>
        <taxon>Actinomycetota</taxon>
        <taxon>Actinomycetes</taxon>
        <taxon>Pseudonocardiales</taxon>
        <taxon>Pseudonocardiaceae</taxon>
        <taxon>Prauserella</taxon>
    </lineage>
</organism>
<dbReference type="STRING" id="530584.SAMN05421630_11066"/>
<evidence type="ECO:0000313" key="1">
    <source>
        <dbReference type="EMBL" id="SDD58371.1"/>
    </source>
</evidence>
<dbReference type="RefSeq" id="WP_091808648.1">
    <property type="nucleotide sequence ID" value="NZ_CP016353.1"/>
</dbReference>
<dbReference type="Proteomes" id="UP000199494">
    <property type="component" value="Unassembled WGS sequence"/>
</dbReference>
<proteinExistence type="predicted"/>
<reference evidence="1 2" key="1">
    <citation type="submission" date="2016-10" db="EMBL/GenBank/DDBJ databases">
        <authorList>
            <person name="de Groot N.N."/>
        </authorList>
    </citation>
    <scope>NUCLEOTIDE SEQUENCE [LARGE SCALE GENOMIC DNA]</scope>
    <source>
        <strain evidence="1 2">CGMCC 4.5506</strain>
    </source>
</reference>
<keyword evidence="2" id="KW-1185">Reference proteome</keyword>
<evidence type="ECO:0000313" key="2">
    <source>
        <dbReference type="Proteomes" id="UP000199494"/>
    </source>
</evidence>
<sequence length="200" mass="21939">MDVSGRDRSGGRATRLWRRLYPGRNPLARRGDRLEGRLLVVLLLLSLIALPIAATAGSDTYAARLTDVQREAGLKHKATAELLADAPVTAPAGDVETVKVQARWRLPDGTERVGTLATYRGSAKGTKIPVWLDNSGDLTSPPATKVGAATDGVSVAVSLWFGLVMVFCLIFFTFRAVLARMRAAQWAREWARVERQWSRR</sequence>
<dbReference type="PANTHER" id="PTHR42305">
    <property type="entry name" value="MEMBRANE PROTEIN RV1733C-RELATED"/>
    <property type="match status" value="1"/>
</dbReference>
<protein>
    <submittedName>
        <fullName evidence="1">Uncharacterized protein</fullName>
    </submittedName>
</protein>
<dbReference type="KEGG" id="pmad:BAY61_17545"/>
<dbReference type="InterPro" id="IPR039708">
    <property type="entry name" value="MT1774/Rv1733c-like"/>
</dbReference>
<accession>A0A222VRJ2</accession>
<dbReference type="OrthoDB" id="3637369at2"/>